<dbReference type="EC" id="4.1.3.30" evidence="4"/>
<dbReference type="EMBL" id="BPPX01000028">
    <property type="protein sequence ID" value="GJC87750.1"/>
    <property type="molecule type" value="Genomic_DNA"/>
</dbReference>
<evidence type="ECO:0000256" key="3">
    <source>
        <dbReference type="ARBA" id="ARBA00011881"/>
    </source>
</evidence>
<evidence type="ECO:0000313" key="7">
    <source>
        <dbReference type="EMBL" id="GJC87750.1"/>
    </source>
</evidence>
<comment type="similarity">
    <text evidence="2">Belongs to the isocitrate lyase/PEP mutase superfamily. Isocitrate lyase family.</text>
</comment>
<dbReference type="Pfam" id="PF00463">
    <property type="entry name" value="ICL"/>
    <property type="match status" value="2"/>
</dbReference>
<sequence length="319" mass="35169">MLPIVADADMGFGTLTGCMKLTRSFVEAGVAMIHIDDLAMGLKKFTNGEGRTIVPTSEYLSRLTTVRMTFDIMGLSLEEGKKAGKDYLTVKAEWTASAGLMTFDEAVKTVATEEQYKAYIQEIGRGTVALQDRRAAAKLVTGKDVVFDWELPRTPLGQYMWQWSTKAVIDRCVLVASLGDVTWSRQGHPADKKDMQEFHAALREVYPDRLFAFGYTGAYDFSKGGYSPEEVETFPADIAKMGLVWQVQPIWATQGLSLHAKQFAEKFKKEGIAGYMRDVAAPAIAGMATDKYGKPTSRGGYLADAFFDVVGGEEITEKI</sequence>
<evidence type="ECO:0000256" key="6">
    <source>
        <dbReference type="PIRSR" id="PIRSR001362-3"/>
    </source>
</evidence>
<comment type="subunit">
    <text evidence="3">Homotetramer.</text>
</comment>
<dbReference type="Gene3D" id="3.20.20.60">
    <property type="entry name" value="Phosphoenolpyruvate-binding domains"/>
    <property type="match status" value="1"/>
</dbReference>
<dbReference type="PANTHER" id="PTHR21631">
    <property type="entry name" value="ISOCITRATE LYASE/MALATE SYNTHASE"/>
    <property type="match status" value="1"/>
</dbReference>
<evidence type="ECO:0000256" key="1">
    <source>
        <dbReference type="ARBA" id="ARBA00001050"/>
    </source>
</evidence>
<dbReference type="Proteomes" id="UP001055172">
    <property type="component" value="Unassembled WGS sequence"/>
</dbReference>
<dbReference type="AlphaFoldDB" id="A0AA37GW18"/>
<dbReference type="GO" id="GO:0046421">
    <property type="term" value="F:methylisocitrate lyase activity"/>
    <property type="evidence" value="ECO:0007669"/>
    <property type="project" value="UniProtKB-EC"/>
</dbReference>
<dbReference type="GO" id="GO:0019752">
    <property type="term" value="P:carboxylic acid metabolic process"/>
    <property type="evidence" value="ECO:0007669"/>
    <property type="project" value="InterPro"/>
</dbReference>
<proteinExistence type="inferred from homology"/>
<feature type="binding site" evidence="6">
    <location>
        <position position="7"/>
    </location>
    <ligand>
        <name>Mg(2+)</name>
        <dbReference type="ChEBI" id="CHEBI:18420"/>
    </ligand>
</feature>
<dbReference type="GO" id="GO:0004451">
    <property type="term" value="F:isocitrate lyase activity"/>
    <property type="evidence" value="ECO:0007669"/>
    <property type="project" value="InterPro"/>
</dbReference>
<dbReference type="GO" id="GO:0046872">
    <property type="term" value="F:metal ion binding"/>
    <property type="evidence" value="ECO:0007669"/>
    <property type="project" value="UniProtKB-KW"/>
</dbReference>
<reference evidence="7 8" key="1">
    <citation type="submission" date="2021-07" db="EMBL/GenBank/DDBJ databases">
        <title>Genome data of Colletotrichum spaethianum.</title>
        <authorList>
            <person name="Utami Y.D."/>
            <person name="Hiruma K."/>
        </authorList>
    </citation>
    <scope>NUCLEOTIDE SEQUENCE [LARGE SCALE GENOMIC DNA]</scope>
    <source>
        <strain evidence="7 8">MAFF 242679</strain>
    </source>
</reference>
<comment type="cofactor">
    <cofactor evidence="6">
        <name>Mg(2+)</name>
        <dbReference type="ChEBI" id="CHEBI:18420"/>
    </cofactor>
    <text evidence="6">Can also use Mn(2+) ion.</text>
</comment>
<dbReference type="SUPFAM" id="SSF51621">
    <property type="entry name" value="Phosphoenolpyruvate/pyruvate domain"/>
    <property type="match status" value="1"/>
</dbReference>
<protein>
    <recommendedName>
        <fullName evidence="4">methylisocitrate lyase</fullName>
        <ecNumber evidence="4">4.1.3.30</ecNumber>
    </recommendedName>
</protein>
<dbReference type="PANTHER" id="PTHR21631:SF3">
    <property type="entry name" value="BIFUNCTIONAL GLYOXYLATE CYCLE PROTEIN"/>
    <property type="match status" value="1"/>
</dbReference>
<evidence type="ECO:0000256" key="2">
    <source>
        <dbReference type="ARBA" id="ARBA00005704"/>
    </source>
</evidence>
<evidence type="ECO:0000256" key="5">
    <source>
        <dbReference type="ARBA" id="ARBA00023239"/>
    </source>
</evidence>
<comment type="caution">
    <text evidence="7">The sequence shown here is derived from an EMBL/GenBank/DDBJ whole genome shotgun (WGS) entry which is preliminary data.</text>
</comment>
<evidence type="ECO:0000256" key="4">
    <source>
        <dbReference type="ARBA" id="ARBA00012260"/>
    </source>
</evidence>
<evidence type="ECO:0000313" key="8">
    <source>
        <dbReference type="Proteomes" id="UP001055172"/>
    </source>
</evidence>
<dbReference type="InterPro" id="IPR040442">
    <property type="entry name" value="Pyrv_kinase-like_dom_sf"/>
</dbReference>
<keyword evidence="8" id="KW-1185">Reference proteome</keyword>
<dbReference type="InterPro" id="IPR015813">
    <property type="entry name" value="Pyrv/PenolPyrv_kinase-like_dom"/>
</dbReference>
<keyword evidence="6" id="KW-0479">Metal-binding</keyword>
<gene>
    <name evidence="7" type="ORF">ColLi_10588</name>
</gene>
<organism evidence="7 8">
    <name type="scientific">Colletotrichum liriopes</name>
    <dbReference type="NCBI Taxonomy" id="708192"/>
    <lineage>
        <taxon>Eukaryota</taxon>
        <taxon>Fungi</taxon>
        <taxon>Dikarya</taxon>
        <taxon>Ascomycota</taxon>
        <taxon>Pezizomycotina</taxon>
        <taxon>Sordariomycetes</taxon>
        <taxon>Hypocreomycetidae</taxon>
        <taxon>Glomerellales</taxon>
        <taxon>Glomerellaceae</taxon>
        <taxon>Colletotrichum</taxon>
        <taxon>Colletotrichum spaethianum species complex</taxon>
    </lineage>
</organism>
<dbReference type="PIRSF" id="PIRSF001362">
    <property type="entry name" value="Isocit_lyase"/>
    <property type="match status" value="1"/>
</dbReference>
<keyword evidence="5 7" id="KW-0456">Lyase</keyword>
<name>A0AA37GW18_9PEZI</name>
<keyword evidence="6" id="KW-0460">Magnesium</keyword>
<accession>A0AA37GW18</accession>
<comment type="catalytic activity">
    <reaction evidence="1">
        <text>(2S,3R)-3-hydroxybutane-1,2,3-tricarboxylate = pyruvate + succinate</text>
        <dbReference type="Rhea" id="RHEA:16809"/>
        <dbReference type="ChEBI" id="CHEBI:15361"/>
        <dbReference type="ChEBI" id="CHEBI:30031"/>
        <dbReference type="ChEBI" id="CHEBI:57429"/>
        <dbReference type="EC" id="4.1.3.30"/>
    </reaction>
</comment>
<dbReference type="InterPro" id="IPR006254">
    <property type="entry name" value="Isocitrate_lyase"/>
</dbReference>